<dbReference type="OrthoDB" id="9815702at2"/>
<dbReference type="Proteomes" id="UP000238034">
    <property type="component" value="Unassembled WGS sequence"/>
</dbReference>
<evidence type="ECO:0000256" key="5">
    <source>
        <dbReference type="ARBA" id="ARBA00023136"/>
    </source>
</evidence>
<evidence type="ECO:0000256" key="4">
    <source>
        <dbReference type="ARBA" id="ARBA00022989"/>
    </source>
</evidence>
<organism evidence="7 8">
    <name type="scientific">Arcticibacter pallidicorallinus</name>
    <dbReference type="NCBI Taxonomy" id="1259464"/>
    <lineage>
        <taxon>Bacteria</taxon>
        <taxon>Pseudomonadati</taxon>
        <taxon>Bacteroidota</taxon>
        <taxon>Sphingobacteriia</taxon>
        <taxon>Sphingobacteriales</taxon>
        <taxon>Sphingobacteriaceae</taxon>
        <taxon>Arcticibacter</taxon>
    </lineage>
</organism>
<feature type="transmembrane region" description="Helical" evidence="6">
    <location>
        <begin position="49"/>
        <end position="68"/>
    </location>
</feature>
<evidence type="ECO:0000313" key="8">
    <source>
        <dbReference type="Proteomes" id="UP000238034"/>
    </source>
</evidence>
<dbReference type="RefSeq" id="WP_106291897.1">
    <property type="nucleotide sequence ID" value="NZ_PVTH01000002.1"/>
</dbReference>
<reference evidence="7 8" key="1">
    <citation type="submission" date="2018-03" db="EMBL/GenBank/DDBJ databases">
        <title>Genomic Encyclopedia of Type Strains, Phase III (KMG-III): the genomes of soil and plant-associated and newly described type strains.</title>
        <authorList>
            <person name="Whitman W."/>
        </authorList>
    </citation>
    <scope>NUCLEOTIDE SEQUENCE [LARGE SCALE GENOMIC DNA]</scope>
    <source>
        <strain evidence="7 8">CGMCC 1.9313</strain>
    </source>
</reference>
<feature type="transmembrane region" description="Helical" evidence="6">
    <location>
        <begin position="152"/>
        <end position="171"/>
    </location>
</feature>
<gene>
    <name evidence="7" type="ORF">B0I27_102352</name>
</gene>
<protein>
    <submittedName>
        <fullName evidence="7">PST family polysaccharide transporter</fullName>
    </submittedName>
</protein>
<dbReference type="AlphaFoldDB" id="A0A2T0U9H5"/>
<evidence type="ECO:0000256" key="2">
    <source>
        <dbReference type="ARBA" id="ARBA00022475"/>
    </source>
</evidence>
<dbReference type="GO" id="GO:0005886">
    <property type="term" value="C:plasma membrane"/>
    <property type="evidence" value="ECO:0007669"/>
    <property type="project" value="UniProtKB-SubCell"/>
</dbReference>
<keyword evidence="4 6" id="KW-1133">Transmembrane helix</keyword>
<dbReference type="CDD" id="cd13128">
    <property type="entry name" value="MATE_Wzx_like"/>
    <property type="match status" value="1"/>
</dbReference>
<feature type="transmembrane region" description="Helical" evidence="6">
    <location>
        <begin position="124"/>
        <end position="143"/>
    </location>
</feature>
<dbReference type="PANTHER" id="PTHR30250">
    <property type="entry name" value="PST FAMILY PREDICTED COLANIC ACID TRANSPORTER"/>
    <property type="match status" value="1"/>
</dbReference>
<evidence type="ECO:0000313" key="7">
    <source>
        <dbReference type="EMBL" id="PRY54583.1"/>
    </source>
</evidence>
<accession>A0A2T0U9H5</accession>
<dbReference type="InterPro" id="IPR002797">
    <property type="entry name" value="Polysacc_synth"/>
</dbReference>
<comment type="subcellular location">
    <subcellularLocation>
        <location evidence="1">Cell membrane</location>
        <topology evidence="1">Multi-pass membrane protein</topology>
    </subcellularLocation>
</comment>
<keyword evidence="2" id="KW-1003">Cell membrane</keyword>
<feature type="transmembrane region" description="Helical" evidence="6">
    <location>
        <begin position="334"/>
        <end position="355"/>
    </location>
</feature>
<dbReference type="EMBL" id="PVTH01000002">
    <property type="protein sequence ID" value="PRY54583.1"/>
    <property type="molecule type" value="Genomic_DNA"/>
</dbReference>
<proteinExistence type="predicted"/>
<feature type="transmembrane region" description="Helical" evidence="6">
    <location>
        <begin position="367"/>
        <end position="385"/>
    </location>
</feature>
<feature type="transmembrane region" description="Helical" evidence="6">
    <location>
        <begin position="177"/>
        <end position="200"/>
    </location>
</feature>
<feature type="transmembrane region" description="Helical" evidence="6">
    <location>
        <begin position="299"/>
        <end position="322"/>
    </location>
</feature>
<feature type="transmembrane region" description="Helical" evidence="6">
    <location>
        <begin position="258"/>
        <end position="278"/>
    </location>
</feature>
<feature type="transmembrane region" description="Helical" evidence="6">
    <location>
        <begin position="20"/>
        <end position="43"/>
    </location>
</feature>
<dbReference type="Pfam" id="PF01943">
    <property type="entry name" value="Polysacc_synt"/>
    <property type="match status" value="1"/>
</dbReference>
<keyword evidence="5 6" id="KW-0472">Membrane</keyword>
<feature type="transmembrane region" description="Helical" evidence="6">
    <location>
        <begin position="89"/>
        <end position="112"/>
    </location>
</feature>
<dbReference type="InterPro" id="IPR050833">
    <property type="entry name" value="Poly_Biosynth_Transport"/>
</dbReference>
<sequence>MDTNKQLSSGKKLVRNFFSLSLVQFANNVLPLLTVPVIVRIIGPDKFGAINFAAAIVTYFSLLINYGFDLTATRAIARAPHDKEERNRVFSNILFAKILLLSLSLLVFVPSLFLVPAMAADKDLFIFTYIACFSLVITPNWLYQGLQELHQVAIFNFIAKLLFTISILFIVRKEEDYALQPLILSLSQIAVGLCSFVWAVRKYNITIIPVGVKNIFTLLWTEKMIFFSMIVVTLYTTTNTIILGVVQTNKDVAFYTAGWKLIMIMQTFVSLPLRLSLFPFIGESFGRSKADGIAKVSQLIPFITIFTAVSGAVIWVLAPWMIQMFYGSQFGEAVTVLRILCFVPLILALGDLFGIQTMINLKMDKQFFNITLLGAGVGLILNYFLSKQSGAAGTAWAWLLTEVFITSSMWIFLCSRKIQLLKISYFRLSHLSQLVRPFVFTLKKKVYKNI</sequence>
<comment type="caution">
    <text evidence="7">The sequence shown here is derived from an EMBL/GenBank/DDBJ whole genome shotgun (WGS) entry which is preliminary data.</text>
</comment>
<name>A0A2T0U9H5_9SPHI</name>
<dbReference type="PANTHER" id="PTHR30250:SF11">
    <property type="entry name" value="O-ANTIGEN TRANSPORTER-RELATED"/>
    <property type="match status" value="1"/>
</dbReference>
<keyword evidence="8" id="KW-1185">Reference proteome</keyword>
<evidence type="ECO:0000256" key="6">
    <source>
        <dbReference type="SAM" id="Phobius"/>
    </source>
</evidence>
<evidence type="ECO:0000256" key="3">
    <source>
        <dbReference type="ARBA" id="ARBA00022692"/>
    </source>
</evidence>
<feature type="transmembrane region" description="Helical" evidence="6">
    <location>
        <begin position="391"/>
        <end position="413"/>
    </location>
</feature>
<feature type="transmembrane region" description="Helical" evidence="6">
    <location>
        <begin position="224"/>
        <end position="246"/>
    </location>
</feature>
<evidence type="ECO:0000256" key="1">
    <source>
        <dbReference type="ARBA" id="ARBA00004651"/>
    </source>
</evidence>
<keyword evidence="3 6" id="KW-0812">Transmembrane</keyword>